<dbReference type="EC" id="4.1.3.17" evidence="10"/>
<comment type="catalytic activity">
    <reaction evidence="8 10">
        <text>oxaloacetate + H(+) = pyruvate + CO2</text>
        <dbReference type="Rhea" id="RHEA:15641"/>
        <dbReference type="ChEBI" id="CHEBI:15361"/>
        <dbReference type="ChEBI" id="CHEBI:15378"/>
        <dbReference type="ChEBI" id="CHEBI:16452"/>
        <dbReference type="ChEBI" id="CHEBI:16526"/>
        <dbReference type="EC" id="4.1.1.112"/>
    </reaction>
</comment>
<dbReference type="Proteomes" id="UP000194151">
    <property type="component" value="Chromosome"/>
</dbReference>
<dbReference type="Gene3D" id="3.50.30.40">
    <property type="entry name" value="Ribonuclease E inhibitor RraA/RraA-like"/>
    <property type="match status" value="1"/>
</dbReference>
<dbReference type="InterPro" id="IPR005493">
    <property type="entry name" value="RraA/RraA-like"/>
</dbReference>
<comment type="cofactor">
    <cofactor evidence="2 10">
        <name>a divalent metal cation</name>
        <dbReference type="ChEBI" id="CHEBI:60240"/>
    </cofactor>
</comment>
<dbReference type="GO" id="GO:0051252">
    <property type="term" value="P:regulation of RNA metabolic process"/>
    <property type="evidence" value="ECO:0007669"/>
    <property type="project" value="InterPro"/>
</dbReference>
<evidence type="ECO:0000256" key="3">
    <source>
        <dbReference type="ARBA" id="ARBA00008621"/>
    </source>
</evidence>
<proteinExistence type="inferred from homology"/>
<feature type="binding site" evidence="9">
    <location>
        <position position="97"/>
    </location>
    <ligand>
        <name>substrate</name>
    </ligand>
</feature>
<dbReference type="PANTHER" id="PTHR33254">
    <property type="entry name" value="4-HYDROXY-4-METHYL-2-OXOGLUTARATE ALDOLASE 3-RELATED"/>
    <property type="match status" value="1"/>
</dbReference>
<dbReference type="GO" id="GO:0046872">
    <property type="term" value="F:metal ion binding"/>
    <property type="evidence" value="ECO:0007669"/>
    <property type="project" value="UniProtKB-KW"/>
</dbReference>
<dbReference type="GO" id="GO:0008948">
    <property type="term" value="F:oxaloacetate decarboxylase activity"/>
    <property type="evidence" value="ECO:0007669"/>
    <property type="project" value="UniProtKB-EC"/>
</dbReference>
<evidence type="ECO:0000313" key="11">
    <source>
        <dbReference type="EMBL" id="ARP84387.1"/>
    </source>
</evidence>
<dbReference type="NCBIfam" id="TIGR01935">
    <property type="entry name" value="NOT-MenG"/>
    <property type="match status" value="1"/>
</dbReference>
<dbReference type="OrthoDB" id="943692at2"/>
<dbReference type="SUPFAM" id="SSF89562">
    <property type="entry name" value="RraA-like"/>
    <property type="match status" value="1"/>
</dbReference>
<feature type="binding site" evidence="9">
    <location>
        <position position="98"/>
    </location>
    <ligand>
        <name>Mg(2+)</name>
        <dbReference type="ChEBI" id="CHEBI:18420"/>
    </ligand>
</feature>
<comment type="subunit">
    <text evidence="4 10">Homotrimer.</text>
</comment>
<organism evidence="11 12">
    <name type="scientific">Bordetella genomosp. 8</name>
    <dbReference type="NCBI Taxonomy" id="1416806"/>
    <lineage>
        <taxon>Bacteria</taxon>
        <taxon>Pseudomonadati</taxon>
        <taxon>Pseudomonadota</taxon>
        <taxon>Betaproteobacteria</taxon>
        <taxon>Burkholderiales</taxon>
        <taxon>Alcaligenaceae</taxon>
        <taxon>Bordetella</taxon>
    </lineage>
</organism>
<evidence type="ECO:0000256" key="6">
    <source>
        <dbReference type="ARBA" id="ARBA00023239"/>
    </source>
</evidence>
<dbReference type="NCBIfam" id="NF006875">
    <property type="entry name" value="PRK09372.1"/>
    <property type="match status" value="1"/>
</dbReference>
<dbReference type="GO" id="GO:0047443">
    <property type="term" value="F:4-hydroxy-4-methyl-2-oxoglutarate aldolase activity"/>
    <property type="evidence" value="ECO:0007669"/>
    <property type="project" value="UniProtKB-EC"/>
</dbReference>
<protein>
    <recommendedName>
        <fullName evidence="10">4-hydroxy-4-methyl-2-oxoglutarate aldolase</fullName>
        <shortName evidence="10">HMG aldolase</shortName>
        <ecNumber evidence="10">4.1.1.112</ecNumber>
        <ecNumber evidence="10">4.1.3.17</ecNumber>
    </recommendedName>
    <alternativeName>
        <fullName evidence="10">Oxaloacetate decarboxylase</fullName>
    </alternativeName>
</protein>
<sequence length="165" mass="17519">MKLHTSDIFDADPDASRICAIDFRNYGGRRTFYGPCLTLKVTEDHRHAFSLLEAPGAGRILVIDGGGPTRNALLGATMASNALRHGWAGAIVFGCIRDSDQLADLDIGIKALGTTVRKASARMEGLLNVPVAFGSALFTPGDWVYADSDGVIVRSAPFLPPCGTK</sequence>
<dbReference type="KEGG" id="bgv:CAL12_05935"/>
<evidence type="ECO:0000256" key="8">
    <source>
        <dbReference type="ARBA" id="ARBA00047973"/>
    </source>
</evidence>
<evidence type="ECO:0000256" key="5">
    <source>
        <dbReference type="ARBA" id="ARBA00022723"/>
    </source>
</evidence>
<keyword evidence="12" id="KW-1185">Reference proteome</keyword>
<dbReference type="EC" id="4.1.1.112" evidence="10"/>
<dbReference type="AlphaFoldDB" id="A0A1W6YTH9"/>
<comment type="catalytic activity">
    <reaction evidence="1 10">
        <text>4-hydroxy-4-methyl-2-oxoglutarate = 2 pyruvate</text>
        <dbReference type="Rhea" id="RHEA:22748"/>
        <dbReference type="ChEBI" id="CHEBI:15361"/>
        <dbReference type="ChEBI" id="CHEBI:58276"/>
        <dbReference type="EC" id="4.1.3.17"/>
    </reaction>
</comment>
<gene>
    <name evidence="11" type="ORF">CAL12_05935</name>
</gene>
<dbReference type="GO" id="GO:0008428">
    <property type="term" value="F:ribonuclease inhibitor activity"/>
    <property type="evidence" value="ECO:0007669"/>
    <property type="project" value="InterPro"/>
</dbReference>
<feature type="binding site" evidence="9">
    <location>
        <begin position="75"/>
        <end position="78"/>
    </location>
    <ligand>
        <name>substrate</name>
    </ligand>
</feature>
<name>A0A1W6YTH9_9BORD</name>
<keyword evidence="9" id="KW-0460">Magnesium</keyword>
<comment type="cofactor">
    <cofactor evidence="9">
        <name>Mg(2+)</name>
        <dbReference type="ChEBI" id="CHEBI:18420"/>
    </cofactor>
</comment>
<evidence type="ECO:0000256" key="4">
    <source>
        <dbReference type="ARBA" id="ARBA00011233"/>
    </source>
</evidence>
<accession>A0A1W6YTH9</accession>
<evidence type="ECO:0000256" key="9">
    <source>
        <dbReference type="PIRSR" id="PIRSR605493-1"/>
    </source>
</evidence>
<dbReference type="Pfam" id="PF03737">
    <property type="entry name" value="RraA-like"/>
    <property type="match status" value="1"/>
</dbReference>
<dbReference type="RefSeq" id="WP_086067699.1">
    <property type="nucleotide sequence ID" value="NZ_CP021108.1"/>
</dbReference>
<evidence type="ECO:0000256" key="1">
    <source>
        <dbReference type="ARBA" id="ARBA00001342"/>
    </source>
</evidence>
<evidence type="ECO:0000256" key="2">
    <source>
        <dbReference type="ARBA" id="ARBA00001968"/>
    </source>
</evidence>
<dbReference type="STRING" id="1416806.CAL12_05935"/>
<dbReference type="PANTHER" id="PTHR33254:SF4">
    <property type="entry name" value="4-HYDROXY-4-METHYL-2-OXOGLUTARATE ALDOLASE 3-RELATED"/>
    <property type="match status" value="1"/>
</dbReference>
<dbReference type="InterPro" id="IPR036704">
    <property type="entry name" value="RraA/RraA-like_sf"/>
</dbReference>
<dbReference type="CDD" id="cd16841">
    <property type="entry name" value="RraA_family"/>
    <property type="match status" value="1"/>
</dbReference>
<evidence type="ECO:0000256" key="7">
    <source>
        <dbReference type="ARBA" id="ARBA00025046"/>
    </source>
</evidence>
<dbReference type="InterPro" id="IPR010203">
    <property type="entry name" value="RraA"/>
</dbReference>
<reference evidence="11 12" key="1">
    <citation type="submission" date="2017-05" db="EMBL/GenBank/DDBJ databases">
        <title>Complete and WGS of Bordetella genogroups.</title>
        <authorList>
            <person name="Spilker T."/>
            <person name="LiPuma J."/>
        </authorList>
    </citation>
    <scope>NUCLEOTIDE SEQUENCE [LARGE SCALE GENOMIC DNA]</scope>
    <source>
        <strain evidence="11 12">AU19157</strain>
    </source>
</reference>
<keyword evidence="5 9" id="KW-0479">Metal-binding</keyword>
<evidence type="ECO:0000313" key="12">
    <source>
        <dbReference type="Proteomes" id="UP000194151"/>
    </source>
</evidence>
<dbReference type="EMBL" id="CP021108">
    <property type="protein sequence ID" value="ARP84387.1"/>
    <property type="molecule type" value="Genomic_DNA"/>
</dbReference>
<comment type="function">
    <text evidence="7 10">Catalyzes the aldol cleavage of 4-hydroxy-4-methyl-2-oxoglutarate (HMG) into 2 molecules of pyruvate. Also contains a secondary oxaloacetate (OAA) decarboxylase activity due to the common pyruvate enolate transition state formed following C-C bond cleavage in the retro-aldol and decarboxylation reactions.</text>
</comment>
<evidence type="ECO:0000256" key="10">
    <source>
        <dbReference type="RuleBase" id="RU004338"/>
    </source>
</evidence>
<keyword evidence="6 10" id="KW-0456">Lyase</keyword>
<comment type="similarity">
    <text evidence="3 10">Belongs to the class II aldolase/RraA-like family.</text>
</comment>